<feature type="transmembrane region" description="Helical" evidence="1">
    <location>
        <begin position="185"/>
        <end position="205"/>
    </location>
</feature>
<keyword evidence="1" id="KW-0812">Transmembrane</keyword>
<evidence type="ECO:0008006" key="4">
    <source>
        <dbReference type="Google" id="ProtNLM"/>
    </source>
</evidence>
<keyword evidence="1" id="KW-1133">Transmembrane helix</keyword>
<dbReference type="EMBL" id="FMTS01000001">
    <property type="protein sequence ID" value="SCW44023.1"/>
    <property type="molecule type" value="Genomic_DNA"/>
</dbReference>
<evidence type="ECO:0000313" key="3">
    <source>
        <dbReference type="Proteomes" id="UP000199150"/>
    </source>
</evidence>
<reference evidence="3" key="1">
    <citation type="submission" date="2016-10" db="EMBL/GenBank/DDBJ databases">
        <authorList>
            <person name="Varghese N."/>
            <person name="Submissions S."/>
        </authorList>
    </citation>
    <scope>NUCLEOTIDE SEQUENCE [LARGE SCALE GENOMIC DNA]</scope>
    <source>
        <strain evidence="3">CGMCC 1.3431</strain>
    </source>
</reference>
<evidence type="ECO:0000313" key="2">
    <source>
        <dbReference type="EMBL" id="SCW44023.1"/>
    </source>
</evidence>
<feature type="transmembrane region" description="Helical" evidence="1">
    <location>
        <begin position="122"/>
        <end position="140"/>
    </location>
</feature>
<sequence>MPDFHTLNIIAHITTGSLAILAGLLILSRPKGDKVHRMTGRITLTLAILCVSTALIGAFIFRGKLDLMGASLIISYNLWAGMRALKLRDNGRRTADLVPAIGVFILGVGLVALSQFTERLNWPLTLVYSIAGSLLTFGAWDMVRTLLPSRWRLWLNPAEHAFRMTGLIGALASVAAATLAPSPYVALGVSGVGTLIAFVFAFRAARKALGVTPSTALNARLKADSEL</sequence>
<feature type="transmembrane region" description="Helical" evidence="1">
    <location>
        <begin position="6"/>
        <end position="27"/>
    </location>
</feature>
<feature type="transmembrane region" description="Helical" evidence="1">
    <location>
        <begin position="161"/>
        <end position="179"/>
    </location>
</feature>
<feature type="transmembrane region" description="Helical" evidence="1">
    <location>
        <begin position="97"/>
        <end position="116"/>
    </location>
</feature>
<dbReference type="Proteomes" id="UP000199150">
    <property type="component" value="Unassembled WGS sequence"/>
</dbReference>
<evidence type="ECO:0000256" key="1">
    <source>
        <dbReference type="SAM" id="Phobius"/>
    </source>
</evidence>
<keyword evidence="1" id="KW-0472">Membrane</keyword>
<dbReference type="AlphaFoldDB" id="A0A1G4QH94"/>
<keyword evidence="3" id="KW-1185">Reference proteome</keyword>
<gene>
    <name evidence="2" type="ORF">SAMN02927928_1246</name>
</gene>
<feature type="transmembrane region" description="Helical" evidence="1">
    <location>
        <begin position="39"/>
        <end position="61"/>
    </location>
</feature>
<name>A0A1G4QH94_9CAUL</name>
<protein>
    <recommendedName>
        <fullName evidence="4">DUF2306 domain-containing protein</fullName>
    </recommendedName>
</protein>
<feature type="transmembrane region" description="Helical" evidence="1">
    <location>
        <begin position="67"/>
        <end position="85"/>
    </location>
</feature>
<organism evidence="2 3">
    <name type="scientific">Asticcacaulis taihuensis</name>
    <dbReference type="NCBI Taxonomy" id="260084"/>
    <lineage>
        <taxon>Bacteria</taxon>
        <taxon>Pseudomonadati</taxon>
        <taxon>Pseudomonadota</taxon>
        <taxon>Alphaproteobacteria</taxon>
        <taxon>Caulobacterales</taxon>
        <taxon>Caulobacteraceae</taxon>
        <taxon>Asticcacaulis</taxon>
    </lineage>
</organism>
<proteinExistence type="predicted"/>
<accession>A0A1G4QH94</accession>